<evidence type="ECO:0000256" key="1">
    <source>
        <dbReference type="ARBA" id="ARBA00022532"/>
    </source>
</evidence>
<proteinExistence type="predicted"/>
<dbReference type="InterPro" id="IPR016102">
    <property type="entry name" value="Succinyl-CoA_synth-like"/>
</dbReference>
<dbReference type="Gene3D" id="3.40.50.261">
    <property type="entry name" value="Succinyl-CoA synthetase domains"/>
    <property type="match status" value="2"/>
</dbReference>
<sequence length="673" mass="70248">MSDLFRLLNPKSLAVIGGGTWGEAVLTQAQKFGYSGKLHAVHPVKSEIAGVKAYPSVLHIPEAPDAAFVGINREATIGAVERMRKIGAGGAVCFASGYAEVSGEDASGTDAQARLLKAAGDMPILGPNCYGFVNALDGVAVWPDQHGCTRVDTGVAILTQSSNISINMTMQARGLPIGYMITAGNQAQTTQADIALALLDDPRVTAIGLHIEGFGDLKRWEALAAKAHAKSVPLVALKVGKSAHAQAATISHTASLAGGDTAAQAFLDRLGILRAPDVPSFLETLKLLHVTGRLASNQISSISCSGGEASLVADMASHHDLTFPELTPAQKETLFKGLGPKVALANPLDYHTYIWRDEDAMTAAWSAMAAPHIAITLVVLDYPRGDICDPSDWACATNAAVRMRKTTGRPVAVAATLAELMPEHVAAHLLANEVVPFAGLSEALNAIAAASSGVRPPAPKPVLRHEIATNTETLSEYDAKAELAAHGLNVPKAIQTNHSAAGLDALAFPVVVKAEGMAHKSDVGGVILDCNSFTDVQVAMESMTDATSFHVEEMCAPGAELLVGVTQDPAHGYLLTIGAGGILAELLNDTESVLIPSAAEDIKTALTRLKMYPLLTGYRGATACNMDAIVNAILAIQTYVVSQPKPVAEVEVNPLICGPDTAIAVDALIRRTL</sequence>
<dbReference type="InterPro" id="IPR036291">
    <property type="entry name" value="NAD(P)-bd_dom_sf"/>
</dbReference>
<dbReference type="PANTHER" id="PTHR42793">
    <property type="entry name" value="COA BINDING DOMAIN CONTAINING PROTEIN"/>
    <property type="match status" value="1"/>
</dbReference>
<protein>
    <submittedName>
        <fullName evidence="3">Acyl-CoA synthetase (NDP forming)</fullName>
    </submittedName>
</protein>
<dbReference type="RefSeq" id="WP_089946654.1">
    <property type="nucleotide sequence ID" value="NZ_FNOI01000002.1"/>
</dbReference>
<dbReference type="Proteomes" id="UP000199441">
    <property type="component" value="Unassembled WGS sequence"/>
</dbReference>
<dbReference type="InterPro" id="IPR003781">
    <property type="entry name" value="CoA-bd"/>
</dbReference>
<dbReference type="SUPFAM" id="SSF56059">
    <property type="entry name" value="Glutathione synthetase ATP-binding domain-like"/>
    <property type="match status" value="1"/>
</dbReference>
<evidence type="ECO:0000313" key="4">
    <source>
        <dbReference type="Proteomes" id="UP000199441"/>
    </source>
</evidence>
<dbReference type="InterPro" id="IPR013815">
    <property type="entry name" value="ATP_grasp_subdomain_1"/>
</dbReference>
<reference evidence="4" key="1">
    <citation type="submission" date="2016-10" db="EMBL/GenBank/DDBJ databases">
        <authorList>
            <person name="Varghese N."/>
            <person name="Submissions S."/>
        </authorList>
    </citation>
    <scope>NUCLEOTIDE SEQUENCE [LARGE SCALE GENOMIC DNA]</scope>
    <source>
        <strain evidence="4">DSM 26922</strain>
    </source>
</reference>
<dbReference type="FunFam" id="3.40.50.261:FF:000021">
    <property type="entry name" value="Acetyl-CoA synthetase, putative"/>
    <property type="match status" value="1"/>
</dbReference>
<dbReference type="Pfam" id="PF13380">
    <property type="entry name" value="CoA_binding_2"/>
    <property type="match status" value="1"/>
</dbReference>
<dbReference type="OrthoDB" id="9807426at2"/>
<dbReference type="GO" id="GO:0005524">
    <property type="term" value="F:ATP binding"/>
    <property type="evidence" value="ECO:0007669"/>
    <property type="project" value="InterPro"/>
</dbReference>
<evidence type="ECO:0000313" key="3">
    <source>
        <dbReference type="EMBL" id="SDW81684.1"/>
    </source>
</evidence>
<dbReference type="AlphaFoldDB" id="A0A1H2WN41"/>
<dbReference type="Gene3D" id="3.40.50.720">
    <property type="entry name" value="NAD(P)-binding Rossmann-like Domain"/>
    <property type="match status" value="1"/>
</dbReference>
<dbReference type="Pfam" id="PF13549">
    <property type="entry name" value="ATP-grasp_5"/>
    <property type="match status" value="1"/>
</dbReference>
<keyword evidence="1" id="KW-0816">Tricarboxylic acid cycle</keyword>
<dbReference type="STRING" id="670155.SAMN04488001_1892"/>
<organism evidence="3 4">
    <name type="scientific">Litoreibacter albidus</name>
    <dbReference type="NCBI Taxonomy" id="670155"/>
    <lineage>
        <taxon>Bacteria</taxon>
        <taxon>Pseudomonadati</taxon>
        <taxon>Pseudomonadota</taxon>
        <taxon>Alphaproteobacteria</taxon>
        <taxon>Rhodobacterales</taxon>
        <taxon>Roseobacteraceae</taxon>
        <taxon>Litoreibacter</taxon>
    </lineage>
</organism>
<keyword evidence="4" id="KW-1185">Reference proteome</keyword>
<gene>
    <name evidence="3" type="ORF">SAMN04488001_1892</name>
</gene>
<dbReference type="InterPro" id="IPR032875">
    <property type="entry name" value="Succ_CoA_lig_flav_dom"/>
</dbReference>
<evidence type="ECO:0000259" key="2">
    <source>
        <dbReference type="SMART" id="SM00881"/>
    </source>
</evidence>
<dbReference type="EMBL" id="FNOI01000002">
    <property type="protein sequence ID" value="SDW81684.1"/>
    <property type="molecule type" value="Genomic_DNA"/>
</dbReference>
<name>A0A1H2WN41_9RHOB</name>
<dbReference type="Gene3D" id="3.30.470.20">
    <property type="entry name" value="ATP-grasp fold, B domain"/>
    <property type="match status" value="1"/>
</dbReference>
<dbReference type="GO" id="GO:0006099">
    <property type="term" value="P:tricarboxylic acid cycle"/>
    <property type="evidence" value="ECO:0007669"/>
    <property type="project" value="UniProtKB-KW"/>
</dbReference>
<accession>A0A1H2WN41</accession>
<dbReference type="SUPFAM" id="SSF51735">
    <property type="entry name" value="NAD(P)-binding Rossmann-fold domains"/>
    <property type="match status" value="1"/>
</dbReference>
<dbReference type="Gene3D" id="3.30.1490.20">
    <property type="entry name" value="ATP-grasp fold, A domain"/>
    <property type="match status" value="1"/>
</dbReference>
<dbReference type="PANTHER" id="PTHR42793:SF4">
    <property type="entry name" value="BLL6376 PROTEIN"/>
    <property type="match status" value="1"/>
</dbReference>
<dbReference type="Pfam" id="PF13607">
    <property type="entry name" value="Succ_CoA_lig"/>
    <property type="match status" value="1"/>
</dbReference>
<dbReference type="SUPFAM" id="SSF52210">
    <property type="entry name" value="Succinyl-CoA synthetase domains"/>
    <property type="match status" value="2"/>
</dbReference>
<feature type="domain" description="CoA-binding" evidence="2">
    <location>
        <begin position="7"/>
        <end position="98"/>
    </location>
</feature>
<dbReference type="SMART" id="SM00881">
    <property type="entry name" value="CoA_binding"/>
    <property type="match status" value="1"/>
</dbReference>